<dbReference type="PANTHER" id="PTHR43806:SF11">
    <property type="entry name" value="CEREVISIN-RELATED"/>
    <property type="match status" value="1"/>
</dbReference>
<keyword evidence="7" id="KW-1133">Transmembrane helix</keyword>
<dbReference type="PANTHER" id="PTHR43806">
    <property type="entry name" value="PEPTIDASE S8"/>
    <property type="match status" value="1"/>
</dbReference>
<comment type="similarity">
    <text evidence="1 5">Belongs to the peptidase S8 family.</text>
</comment>
<sequence length="423" mass="43895">MKIVWRFAAGIIAVASAVVPTATASALPQPRQEEWWFSAWGIQSDVWPTTTGAGVTVAVLDTGVNAKLPELAGAVLPGSDTTGHKTDGRQDLDEEDYGHGTAMAALIAAHGGGATNFAGIAPGAKILPVHVTLQAGDPVGQYKTYANGIRYGVDHGAKVISISQAANSASLPNHCDPDLQDAVSYAIQHDVVVVAGAGNWGDGTNYPVLPASCAGVLAVGAIDKTLQPWANTERQPYVAVAAPGVGGTIGKAGRYFAKSWGTSMATALTSGAIALIRSRNPDMPARTVVQRLIATARPLGSSKWNDQTGYGAIQITAAMNPDRYPVSSNASNPVYEAFEKWQASHSGAAKTAAPTPSSSVSQRSRKSTHASSRIVAIFVAIAAAAAAALLIGGILWRRRTNADKIASAAEMQAHDRSFNVRNQ</sequence>
<feature type="chain" id="PRO_5046420525" description="Peptidase S8/S53 domain-containing protein" evidence="8">
    <location>
        <begin position="18"/>
        <end position="423"/>
    </location>
</feature>
<dbReference type="EMBL" id="BAABHK010000021">
    <property type="protein sequence ID" value="GAA4637857.1"/>
    <property type="molecule type" value="Genomic_DNA"/>
</dbReference>
<reference evidence="11" key="1">
    <citation type="journal article" date="2019" name="Int. J. Syst. Evol. Microbiol.">
        <title>The Global Catalogue of Microorganisms (GCM) 10K type strain sequencing project: providing services to taxonomists for standard genome sequencing and annotation.</title>
        <authorList>
            <consortium name="The Broad Institute Genomics Platform"/>
            <consortium name="The Broad Institute Genome Sequencing Center for Infectious Disease"/>
            <person name="Wu L."/>
            <person name="Ma J."/>
        </authorList>
    </citation>
    <scope>NUCLEOTIDE SEQUENCE [LARGE SCALE GENOMIC DNA]</scope>
    <source>
        <strain evidence="11">JCM 17939</strain>
    </source>
</reference>
<dbReference type="SUPFAM" id="SSF52743">
    <property type="entry name" value="Subtilisin-like"/>
    <property type="match status" value="1"/>
</dbReference>
<evidence type="ECO:0000256" key="5">
    <source>
        <dbReference type="PROSITE-ProRule" id="PRU01240"/>
    </source>
</evidence>
<dbReference type="InterPro" id="IPR015500">
    <property type="entry name" value="Peptidase_S8_subtilisin-rel"/>
</dbReference>
<evidence type="ECO:0000256" key="8">
    <source>
        <dbReference type="SAM" id="SignalP"/>
    </source>
</evidence>
<evidence type="ECO:0000256" key="7">
    <source>
        <dbReference type="SAM" id="Phobius"/>
    </source>
</evidence>
<dbReference type="Gene3D" id="3.40.50.200">
    <property type="entry name" value="Peptidase S8/S53 domain"/>
    <property type="match status" value="1"/>
</dbReference>
<keyword evidence="7" id="KW-0472">Membrane</keyword>
<evidence type="ECO:0000256" key="1">
    <source>
        <dbReference type="ARBA" id="ARBA00011073"/>
    </source>
</evidence>
<keyword evidence="11" id="KW-1185">Reference proteome</keyword>
<protein>
    <recommendedName>
        <fullName evidence="9">Peptidase S8/S53 domain-containing protein</fullName>
    </recommendedName>
</protein>
<comment type="caution">
    <text evidence="10">The sequence shown here is derived from an EMBL/GenBank/DDBJ whole genome shotgun (WGS) entry which is preliminary data.</text>
</comment>
<feature type="active site" description="Charge relay system" evidence="5">
    <location>
        <position position="99"/>
    </location>
</feature>
<keyword evidence="4 5" id="KW-0720">Serine protease</keyword>
<evidence type="ECO:0000259" key="9">
    <source>
        <dbReference type="Pfam" id="PF00082"/>
    </source>
</evidence>
<evidence type="ECO:0000313" key="11">
    <source>
        <dbReference type="Proteomes" id="UP001501442"/>
    </source>
</evidence>
<keyword evidence="3 5" id="KW-0378">Hydrolase</keyword>
<dbReference type="InterPro" id="IPR050131">
    <property type="entry name" value="Peptidase_S8_subtilisin-like"/>
</dbReference>
<dbReference type="InterPro" id="IPR000209">
    <property type="entry name" value="Peptidase_S8/S53_dom"/>
</dbReference>
<feature type="signal peptide" evidence="8">
    <location>
        <begin position="1"/>
        <end position="17"/>
    </location>
</feature>
<feature type="compositionally biased region" description="Low complexity" evidence="6">
    <location>
        <begin position="346"/>
        <end position="362"/>
    </location>
</feature>
<dbReference type="InterPro" id="IPR036852">
    <property type="entry name" value="Peptidase_S8/S53_dom_sf"/>
</dbReference>
<proteinExistence type="inferred from homology"/>
<feature type="region of interest" description="Disordered" evidence="6">
    <location>
        <begin position="346"/>
        <end position="366"/>
    </location>
</feature>
<dbReference type="Proteomes" id="UP001501442">
    <property type="component" value="Unassembled WGS sequence"/>
</dbReference>
<evidence type="ECO:0000256" key="3">
    <source>
        <dbReference type="ARBA" id="ARBA00022801"/>
    </source>
</evidence>
<feature type="active site" description="Charge relay system" evidence="5">
    <location>
        <position position="263"/>
    </location>
</feature>
<accession>A0ABP8URP1</accession>
<evidence type="ECO:0000256" key="4">
    <source>
        <dbReference type="ARBA" id="ARBA00022825"/>
    </source>
</evidence>
<organism evidence="10 11">
    <name type="scientific">Actinoallomurus vinaceus</name>
    <dbReference type="NCBI Taxonomy" id="1080074"/>
    <lineage>
        <taxon>Bacteria</taxon>
        <taxon>Bacillati</taxon>
        <taxon>Actinomycetota</taxon>
        <taxon>Actinomycetes</taxon>
        <taxon>Streptosporangiales</taxon>
        <taxon>Thermomonosporaceae</taxon>
        <taxon>Actinoallomurus</taxon>
    </lineage>
</organism>
<dbReference type="RefSeq" id="WP_345441066.1">
    <property type="nucleotide sequence ID" value="NZ_BAABHK010000021.1"/>
</dbReference>
<dbReference type="PROSITE" id="PS51892">
    <property type="entry name" value="SUBTILASE"/>
    <property type="match status" value="1"/>
</dbReference>
<keyword evidence="7" id="KW-0812">Transmembrane</keyword>
<feature type="active site" description="Charge relay system" evidence="5">
    <location>
        <position position="61"/>
    </location>
</feature>
<evidence type="ECO:0000313" key="10">
    <source>
        <dbReference type="EMBL" id="GAA4637857.1"/>
    </source>
</evidence>
<dbReference type="PRINTS" id="PR00723">
    <property type="entry name" value="SUBTILISIN"/>
</dbReference>
<evidence type="ECO:0000256" key="2">
    <source>
        <dbReference type="ARBA" id="ARBA00022670"/>
    </source>
</evidence>
<feature type="transmembrane region" description="Helical" evidence="7">
    <location>
        <begin position="374"/>
        <end position="396"/>
    </location>
</feature>
<keyword evidence="2 5" id="KW-0645">Protease</keyword>
<gene>
    <name evidence="10" type="ORF">GCM10023196_093320</name>
</gene>
<evidence type="ECO:0000256" key="6">
    <source>
        <dbReference type="SAM" id="MobiDB-lite"/>
    </source>
</evidence>
<dbReference type="Pfam" id="PF00082">
    <property type="entry name" value="Peptidase_S8"/>
    <property type="match status" value="1"/>
</dbReference>
<feature type="domain" description="Peptidase S8/S53" evidence="9">
    <location>
        <begin position="52"/>
        <end position="311"/>
    </location>
</feature>
<keyword evidence="8" id="KW-0732">Signal</keyword>
<name>A0ABP8URP1_9ACTN</name>